<dbReference type="GO" id="GO:0006409">
    <property type="term" value="P:tRNA export from nucleus"/>
    <property type="evidence" value="ECO:0007669"/>
    <property type="project" value="TreeGrafter"/>
</dbReference>
<name>A0AAV0BUP8_PHAPC</name>
<evidence type="ECO:0000259" key="3">
    <source>
        <dbReference type="Pfam" id="PF17404"/>
    </source>
</evidence>
<keyword evidence="1" id="KW-0690">Ribosome biogenesis</keyword>
<dbReference type="GO" id="GO:0006364">
    <property type="term" value="P:rRNA processing"/>
    <property type="evidence" value="ECO:0007669"/>
    <property type="project" value="UniProtKB-KW"/>
</dbReference>
<evidence type="ECO:0000256" key="1">
    <source>
        <dbReference type="RuleBase" id="RU364032"/>
    </source>
</evidence>
<feature type="domain" description="Nrap protein" evidence="5">
    <location>
        <begin position="865"/>
        <end position="1049"/>
    </location>
</feature>
<dbReference type="AlphaFoldDB" id="A0AAV0BUP8"/>
<comment type="caution">
    <text evidence="7">The sequence shown here is derived from an EMBL/GenBank/DDBJ whole genome shotgun (WGS) entry which is preliminary data.</text>
</comment>
<protein>
    <recommendedName>
        <fullName evidence="1">U3 small nucleolar RNA-associated protein 22</fullName>
    </recommendedName>
</protein>
<dbReference type="Gene3D" id="3.30.70.3030">
    <property type="match status" value="1"/>
</dbReference>
<evidence type="ECO:0000259" key="6">
    <source>
        <dbReference type="Pfam" id="PF17407"/>
    </source>
</evidence>
<evidence type="ECO:0000259" key="2">
    <source>
        <dbReference type="Pfam" id="PF03813"/>
    </source>
</evidence>
<dbReference type="InterPro" id="IPR005554">
    <property type="entry name" value="NOL6/Upt22"/>
</dbReference>
<dbReference type="Pfam" id="PF17405">
    <property type="entry name" value="Nrap_D4"/>
    <property type="match status" value="1"/>
</dbReference>
<sequence>MAATSSVDGTTIVASKNSVKFSVPEKQPRGVEGLEEKCKNDDNPIPSLAYCFPSSGLKLRQQVSTLLRSIELSYSKQKDIEDFLAKLRKKLIEIPAVEPVELHQSRKNLKSKGVQVPLSDPDEPVQWKFGFLPPRDVHVVGSFSLRNAIKKGKGQKCNIIDLLVEIPQGVLQQKDYLSNRYFHKRAHYLSHLAVFLNALPLLKDYELTFGYLHEDHLKPIIVIQPKDNLTKSIKWTIRLILSYPISELPLSKLSPSQANLKAFPEPSSDYNQSVLMDSTEINLQHLSFFKETSKKSPAFVQTCQLMKAWAMRVGLYRSNCSESFGNWSMLGFERFGWLINFIVAHVLQGGTHEAGRISGLVGVSVLQSDPAALWRHVIDWLAKWNHQSVISMKVIPESQPFSIDVFKPMGSGLIDPTGLINLFIGIPEGALRLLHCFAAKASMLLNSTYNFFDCIYYKSSCSFVTCFDYNFTLKISLSDASRLSGCSKANMTSNALRFISKNLGLALADRVRGFALLENLQSGESNHFMDNKILMKLNQRSKDLKSDAVTIKIGLLLNPSRAFDLVTYGPSPEISQVEVEKFRAFWGDRSELRRFQDGSIKECVNWPVENPLERLQIPKQIVNWVLTKKLGLSSDGSMVSSLIGCFDSLIVENPKIVQAIYEKDPKELGFTNVMITFNEFSKELKALNENDFLPLAITSVHPASDNLRYSSVFVPGPRKSKGSRFFLSATKCLPSLCCHLKFESSGKWPESLEAIQKIKAALLIRISEGLAQKQSVIKQELAFDSDALPIEQNVVLNVLHRSGYSFQLSIFYEREEMLLERALSGIGENQEFSSEWALQAHKSYRRRFLESRRHHDAITALQMRFPSFTYTVRLVKRWLSAHMLLSFHISVEVAELLAAVVYLVPHGPSPPNTGSGGFFRFLKFMKEWDWRKEPILLPLETSVGLEMHTLTHFPVELARKSAENFQGFRKKDPGFFQFTYFIATEKSLGGTCWMFDHPRAELSSGSKIQMKPNQLVADRIRMLAQASLSLLGPSFESCPIELDVKTLFRSPFQDYDFIFTLNRLIIPRDQQAVDRVESSTEKETWSMKNMELGDEEPVGEFLKTLVELYGETMMFFYDQFGGAVIGGVVDPTLINQPRSIKIEGNDFLRKAVDGDFNVQKLDQKPISRAKVLMDLNGTLKEIGRIGKGVIDKILRKGVDY</sequence>
<dbReference type="GO" id="GO:0032545">
    <property type="term" value="C:CURI complex"/>
    <property type="evidence" value="ECO:0007669"/>
    <property type="project" value="TreeGrafter"/>
</dbReference>
<keyword evidence="1" id="KW-0698">rRNA processing</keyword>
<dbReference type="GO" id="GO:0032040">
    <property type="term" value="C:small-subunit processome"/>
    <property type="evidence" value="ECO:0007669"/>
    <property type="project" value="TreeGrafter"/>
</dbReference>
<dbReference type="InterPro" id="IPR035082">
    <property type="entry name" value="Nrap_D1"/>
</dbReference>
<keyword evidence="1" id="KW-0687">Ribonucleoprotein</keyword>
<proteinExistence type="inferred from homology"/>
<dbReference type="Pfam" id="PF03813">
    <property type="entry name" value="Nrap"/>
    <property type="match status" value="1"/>
</dbReference>
<accession>A0AAV0BUP8</accession>
<dbReference type="EMBL" id="CALTRL010006179">
    <property type="protein sequence ID" value="CAH7689992.1"/>
    <property type="molecule type" value="Genomic_DNA"/>
</dbReference>
<comment type="similarity">
    <text evidence="1">Belongs to the NRAP family.</text>
</comment>
<dbReference type="InterPro" id="IPR035369">
    <property type="entry name" value="Nrap_D4"/>
</dbReference>
<feature type="domain" description="Nrap protein" evidence="3">
    <location>
        <begin position="466"/>
        <end position="630"/>
    </location>
</feature>
<evidence type="ECO:0000259" key="4">
    <source>
        <dbReference type="Pfam" id="PF17405"/>
    </source>
</evidence>
<feature type="domain" description="Nrap protein" evidence="6">
    <location>
        <begin position="1053"/>
        <end position="1193"/>
    </location>
</feature>
<reference evidence="7" key="1">
    <citation type="submission" date="2022-06" db="EMBL/GenBank/DDBJ databases">
        <authorList>
            <consortium name="SYNGENTA / RWTH Aachen University"/>
        </authorList>
    </citation>
    <scope>NUCLEOTIDE SEQUENCE</scope>
</reference>
<comment type="subcellular location">
    <subcellularLocation>
        <location evidence="1">Nucleus</location>
        <location evidence="1">Nucleolus</location>
    </subcellularLocation>
</comment>
<dbReference type="Gene3D" id="1.10.1410.10">
    <property type="match status" value="1"/>
</dbReference>
<dbReference type="GO" id="GO:0034456">
    <property type="term" value="C:UTP-C complex"/>
    <property type="evidence" value="ECO:0007669"/>
    <property type="project" value="TreeGrafter"/>
</dbReference>
<dbReference type="PANTHER" id="PTHR17972:SF0">
    <property type="entry name" value="NUCLEOLAR PROTEIN 6"/>
    <property type="match status" value="1"/>
</dbReference>
<keyword evidence="8" id="KW-1185">Reference proteome</keyword>
<feature type="domain" description="Nrap protein" evidence="4">
    <location>
        <begin position="662"/>
        <end position="862"/>
    </location>
</feature>
<dbReference type="Pfam" id="PF17404">
    <property type="entry name" value="Nrap_D3"/>
    <property type="match status" value="1"/>
</dbReference>
<dbReference type="PANTHER" id="PTHR17972">
    <property type="entry name" value="NUCLEOLAR RNA-ASSOCIATED PROTEIN"/>
    <property type="match status" value="1"/>
</dbReference>
<keyword evidence="1" id="KW-0694">RNA-binding</keyword>
<organism evidence="7 8">
    <name type="scientific">Phakopsora pachyrhizi</name>
    <name type="common">Asian soybean rust disease fungus</name>
    <dbReference type="NCBI Taxonomy" id="170000"/>
    <lineage>
        <taxon>Eukaryota</taxon>
        <taxon>Fungi</taxon>
        <taxon>Dikarya</taxon>
        <taxon>Basidiomycota</taxon>
        <taxon>Pucciniomycotina</taxon>
        <taxon>Pucciniomycetes</taxon>
        <taxon>Pucciniales</taxon>
        <taxon>Phakopsoraceae</taxon>
        <taxon>Phakopsora</taxon>
    </lineage>
</organism>
<gene>
    <name evidence="7" type="ORF">PPACK8108_LOCUS25202</name>
</gene>
<evidence type="ECO:0000313" key="8">
    <source>
        <dbReference type="Proteomes" id="UP001153365"/>
    </source>
</evidence>
<evidence type="ECO:0000313" key="7">
    <source>
        <dbReference type="EMBL" id="CAH7689992.1"/>
    </source>
</evidence>
<dbReference type="InterPro" id="IPR035368">
    <property type="entry name" value="Nrap_D3"/>
</dbReference>
<feature type="domain" description="Nrap protein" evidence="2">
    <location>
        <begin position="160"/>
        <end position="294"/>
    </location>
</feature>
<dbReference type="Pfam" id="PF17406">
    <property type="entry name" value="Nrap_D5"/>
    <property type="match status" value="1"/>
</dbReference>
<dbReference type="GO" id="GO:0003723">
    <property type="term" value="F:RNA binding"/>
    <property type="evidence" value="ECO:0007669"/>
    <property type="project" value="UniProtKB-KW"/>
</dbReference>
<keyword evidence="1" id="KW-0539">Nucleus</keyword>
<dbReference type="InterPro" id="IPR035370">
    <property type="entry name" value="Nrap_D5"/>
</dbReference>
<dbReference type="InterPro" id="IPR035371">
    <property type="entry name" value="Nrap_D6"/>
</dbReference>
<dbReference type="Pfam" id="PF17407">
    <property type="entry name" value="Nrap_D6"/>
    <property type="match status" value="1"/>
</dbReference>
<dbReference type="Proteomes" id="UP001153365">
    <property type="component" value="Unassembled WGS sequence"/>
</dbReference>
<evidence type="ECO:0000259" key="5">
    <source>
        <dbReference type="Pfam" id="PF17406"/>
    </source>
</evidence>